<dbReference type="AlphaFoldDB" id="A0A1J1JLN6"/>
<evidence type="ECO:0008006" key="2">
    <source>
        <dbReference type="Google" id="ProtNLM"/>
    </source>
</evidence>
<accession>A0A1J1JLN6</accession>
<sequence>MKILTDYQGRSVRLNKERLAHILLHPELTAMEVEVEVTLKNPEQVRRSRTDNTVLLYYRYYIGTLVGDKWLCVVVKHLENDAFVLTAYFTDKIKQGEQLWPQL</sequence>
<reference evidence="1" key="1">
    <citation type="submission" date="2015-09" db="EMBL/GenBank/DDBJ databases">
        <authorList>
            <person name="Jackson K.R."/>
            <person name="Lunt B.L."/>
            <person name="Fisher J.N.B."/>
            <person name="Gardner A.V."/>
            <person name="Bailey M.E."/>
            <person name="Deus L.M."/>
            <person name="Earl A.S."/>
            <person name="Gibby P.D."/>
            <person name="Hartmann K.A."/>
            <person name="Liu J.E."/>
            <person name="Manci A.M."/>
            <person name="Nielsen D.A."/>
            <person name="Solomon M.B."/>
            <person name="Breakwell D.P."/>
            <person name="Burnett S.H."/>
            <person name="Grose J.H."/>
        </authorList>
    </citation>
    <scope>NUCLEOTIDE SEQUENCE</scope>
    <source>
        <strain evidence="1">7805</strain>
    </source>
</reference>
<proteinExistence type="predicted"/>
<dbReference type="RefSeq" id="WP_026798169.1">
    <property type="nucleotide sequence ID" value="NZ_CAJCFV010000059.1"/>
</dbReference>
<organism evidence="1">
    <name type="scientific">Planktothrix agardhii</name>
    <name type="common">Oscillatoria agardhii</name>
    <dbReference type="NCBI Taxonomy" id="1160"/>
    <lineage>
        <taxon>Bacteria</taxon>
        <taxon>Bacillati</taxon>
        <taxon>Cyanobacteriota</taxon>
        <taxon>Cyanophyceae</taxon>
        <taxon>Oscillatoriophycideae</taxon>
        <taxon>Oscillatoriales</taxon>
        <taxon>Microcoleaceae</taxon>
        <taxon>Planktothrix</taxon>
    </lineage>
</organism>
<name>A0A1J1JLN6_PLAAG</name>
<evidence type="ECO:0000313" key="1">
    <source>
        <dbReference type="EMBL" id="CUM61973.1"/>
    </source>
</evidence>
<protein>
    <recommendedName>
        <fullName evidence="2">DUF4258 domain-containing protein</fullName>
    </recommendedName>
</protein>
<gene>
    <name evidence="1" type="ORF">PLAM_4007</name>
</gene>
<dbReference type="EMBL" id="LO018304">
    <property type="protein sequence ID" value="CUM61973.1"/>
    <property type="molecule type" value="Genomic_DNA"/>
</dbReference>